<reference evidence="2" key="2">
    <citation type="submission" date="2020-08" db="EMBL/GenBank/DDBJ databases">
        <authorList>
            <person name="Lai Q."/>
        </authorList>
    </citation>
    <scope>NUCLEOTIDE SEQUENCE</scope>
    <source>
        <strain evidence="2">S27-2</strain>
    </source>
</reference>
<evidence type="ECO:0000313" key="3">
    <source>
        <dbReference type="Proteomes" id="UP000601768"/>
    </source>
</evidence>
<keyword evidence="1" id="KW-0812">Transmembrane</keyword>
<evidence type="ECO:0000313" key="2">
    <source>
        <dbReference type="EMBL" id="MBC3767114.1"/>
    </source>
</evidence>
<dbReference type="EMBL" id="JACNEP010000013">
    <property type="protein sequence ID" value="MBC3767114.1"/>
    <property type="molecule type" value="Genomic_DNA"/>
</dbReference>
<keyword evidence="1" id="KW-0472">Membrane</keyword>
<organism evidence="2 3">
    <name type="scientific">Neptunicella marina</name>
    <dbReference type="NCBI Taxonomy" id="2125989"/>
    <lineage>
        <taxon>Bacteria</taxon>
        <taxon>Pseudomonadati</taxon>
        <taxon>Pseudomonadota</taxon>
        <taxon>Gammaproteobacteria</taxon>
        <taxon>Alteromonadales</taxon>
        <taxon>Alteromonadaceae</taxon>
        <taxon>Neptunicella</taxon>
    </lineage>
</organism>
<sequence length="109" mass="12714">MMKARELEKILSVLNTYSPKGVGIFTLAKETQIGPNNLRNFLTQYPEYFVQLPDEPLYQINRFGQFHGDKRLMLEYHQKQFCLPKAHSSWLLFMLLIGVFVSLSAVFLD</sequence>
<name>A0A8J6IVG8_9ALTE</name>
<gene>
    <name evidence="2" type="ORF">H8B19_14605</name>
</gene>
<protein>
    <submittedName>
        <fullName evidence="2">Uncharacterized protein</fullName>
    </submittedName>
</protein>
<dbReference type="Proteomes" id="UP000601768">
    <property type="component" value="Unassembled WGS sequence"/>
</dbReference>
<keyword evidence="1" id="KW-1133">Transmembrane helix</keyword>
<evidence type="ECO:0000256" key="1">
    <source>
        <dbReference type="SAM" id="Phobius"/>
    </source>
</evidence>
<keyword evidence="3" id="KW-1185">Reference proteome</keyword>
<comment type="caution">
    <text evidence="2">The sequence shown here is derived from an EMBL/GenBank/DDBJ whole genome shotgun (WGS) entry which is preliminary data.</text>
</comment>
<proteinExistence type="predicted"/>
<accession>A0A8J6IVG8</accession>
<feature type="transmembrane region" description="Helical" evidence="1">
    <location>
        <begin position="89"/>
        <end position="108"/>
    </location>
</feature>
<reference evidence="2" key="1">
    <citation type="journal article" date="2018" name="Int. J. Syst. Evol. Microbiol.">
        <title>Neptunicella marina gen. nov., sp. nov., isolated from surface seawater.</title>
        <authorList>
            <person name="Liu X."/>
            <person name="Lai Q."/>
            <person name="Du Y."/>
            <person name="Zhang X."/>
            <person name="Liu Z."/>
            <person name="Sun F."/>
            <person name="Shao Z."/>
        </authorList>
    </citation>
    <scope>NUCLEOTIDE SEQUENCE</scope>
    <source>
        <strain evidence="2">S27-2</strain>
    </source>
</reference>
<dbReference type="AlphaFoldDB" id="A0A8J6IVG8"/>
<dbReference type="RefSeq" id="WP_186507627.1">
    <property type="nucleotide sequence ID" value="NZ_JACNEP010000013.1"/>
</dbReference>